<gene>
    <name evidence="1" type="ORF">JCM14108_1657</name>
</gene>
<proteinExistence type="predicted"/>
<dbReference type="eggNOG" id="ENOG5030AK8">
    <property type="taxonomic scope" value="Bacteria"/>
</dbReference>
<dbReference type="EMBL" id="BAKI01000015">
    <property type="protein sequence ID" value="GAF36679.1"/>
    <property type="molecule type" value="Genomic_DNA"/>
</dbReference>
<organism evidence="1 2">
    <name type="scientific">Lentilactobacillus farraginis DSM 18382 = JCM 14108</name>
    <dbReference type="NCBI Taxonomy" id="1423743"/>
    <lineage>
        <taxon>Bacteria</taxon>
        <taxon>Bacillati</taxon>
        <taxon>Bacillota</taxon>
        <taxon>Bacilli</taxon>
        <taxon>Lactobacillales</taxon>
        <taxon>Lactobacillaceae</taxon>
        <taxon>Lentilactobacillus</taxon>
    </lineage>
</organism>
<evidence type="ECO:0000313" key="1">
    <source>
        <dbReference type="EMBL" id="GAF36679.1"/>
    </source>
</evidence>
<accession>X0PAM1</accession>
<sequence>MTITSKNFSNELIKAYKTQQLVMLITDNGHITGTVAAVKDDRAYINQPAKGVTAINLKVIKKIQELD</sequence>
<protein>
    <submittedName>
        <fullName evidence="1">Uncharacterized protein</fullName>
    </submittedName>
</protein>
<comment type="caution">
    <text evidence="1">The sequence shown here is derived from an EMBL/GenBank/DDBJ whole genome shotgun (WGS) entry which is preliminary data.</text>
</comment>
<dbReference type="Proteomes" id="UP000019488">
    <property type="component" value="Unassembled WGS sequence"/>
</dbReference>
<reference evidence="1" key="1">
    <citation type="journal article" date="2014" name="Genome Announc.">
        <title>Draft Genome Sequences of Two Lactobacillus Strains, L. farraginis JCM 14108T and L. composti JCM 14202T, Isolated from Compost of Distilled Shochu Residue.</title>
        <authorList>
            <person name="Yuki M."/>
            <person name="Oshima K."/>
            <person name="Suda W."/>
            <person name="Kitahara M."/>
            <person name="Kitamura K."/>
            <person name="Iida T."/>
            <person name="Hattori M."/>
            <person name="Ohkuma M."/>
        </authorList>
    </citation>
    <scope>NUCLEOTIDE SEQUENCE [LARGE SCALE GENOMIC DNA]</scope>
    <source>
        <strain evidence="1">JCM 14108</strain>
    </source>
</reference>
<dbReference type="AlphaFoldDB" id="X0PAM1"/>
<name>X0PAM1_9LACO</name>
<evidence type="ECO:0000313" key="2">
    <source>
        <dbReference type="Proteomes" id="UP000019488"/>
    </source>
</evidence>